<sequence>MYTSAPSAEEMAAAGLAAEDYAGEVVEIWPENLLAYDVFAALGTQWRVGMGGATGLDYAAVPVVLRLKGVLRAEWTQLFEDLRVMESAALQTMRPA</sequence>
<dbReference type="Pfam" id="PF08809">
    <property type="entry name" value="DUF1799"/>
    <property type="match status" value="1"/>
</dbReference>
<proteinExistence type="predicted"/>
<gene>
    <name evidence="1" type="ORF">DIR46_07120</name>
</gene>
<evidence type="ECO:0008006" key="3">
    <source>
        <dbReference type="Google" id="ProtNLM"/>
    </source>
</evidence>
<dbReference type="Proteomes" id="UP000245820">
    <property type="component" value="Chromosome"/>
</dbReference>
<reference evidence="1 2" key="1">
    <citation type="submission" date="2018-05" db="EMBL/GenBank/DDBJ databases">
        <title>Complete genome sequence of Massilia oculi sp. nov. CCUG 43427T (=DSM 26321T), the type strain of M. oculi, and comparison with genome sequences of other Massilia strains.</title>
        <authorList>
            <person name="Zhu B."/>
        </authorList>
    </citation>
    <scope>NUCLEOTIDE SEQUENCE [LARGE SCALE GENOMIC DNA]</scope>
    <source>
        <strain evidence="1 2">CCUG 43427</strain>
    </source>
</reference>
<dbReference type="EMBL" id="CP029343">
    <property type="protein sequence ID" value="AWL04226.1"/>
    <property type="molecule type" value="Genomic_DNA"/>
</dbReference>
<evidence type="ECO:0000313" key="1">
    <source>
        <dbReference type="EMBL" id="AWL04226.1"/>
    </source>
</evidence>
<keyword evidence="2" id="KW-1185">Reference proteome</keyword>
<dbReference type="KEGG" id="mtim:DIR46_07120"/>
<evidence type="ECO:0000313" key="2">
    <source>
        <dbReference type="Proteomes" id="UP000245820"/>
    </source>
</evidence>
<organism evidence="1 2">
    <name type="scientific">Massilia oculi</name>
    <dbReference type="NCBI Taxonomy" id="945844"/>
    <lineage>
        <taxon>Bacteria</taxon>
        <taxon>Pseudomonadati</taxon>
        <taxon>Pseudomonadota</taxon>
        <taxon>Betaproteobacteria</taxon>
        <taxon>Burkholderiales</taxon>
        <taxon>Oxalobacteraceae</taxon>
        <taxon>Telluria group</taxon>
        <taxon>Massilia</taxon>
    </lineage>
</organism>
<accession>A0A2S2DH81</accession>
<dbReference type="RefSeq" id="WP_109344612.1">
    <property type="nucleotide sequence ID" value="NZ_CP029343.1"/>
</dbReference>
<dbReference type="InterPro" id="IPR014915">
    <property type="entry name" value="Phage_TLS_TfmB"/>
</dbReference>
<name>A0A2S2DH81_9BURK</name>
<dbReference type="OrthoDB" id="6169380at2"/>
<dbReference type="AlphaFoldDB" id="A0A2S2DH81"/>
<protein>
    <recommendedName>
        <fullName evidence="3">DUF1799 domain-containing protein</fullName>
    </recommendedName>
</protein>